<dbReference type="CDD" id="cd00067">
    <property type="entry name" value="GAL4"/>
    <property type="match status" value="1"/>
</dbReference>
<dbReference type="EMBL" id="JAPCWZ010000004">
    <property type="protein sequence ID" value="KAK8868825.1"/>
    <property type="molecule type" value="Genomic_DNA"/>
</dbReference>
<comment type="caution">
    <text evidence="5">The sequence shown here is derived from an EMBL/GenBank/DDBJ whole genome shotgun (WGS) entry which is preliminary data.</text>
</comment>
<dbReference type="Gene3D" id="4.10.240.10">
    <property type="entry name" value="Zn(2)-C6 fungal-type DNA-binding domain"/>
    <property type="match status" value="1"/>
</dbReference>
<dbReference type="InterPro" id="IPR036864">
    <property type="entry name" value="Zn2-C6_fun-type_DNA-bd_sf"/>
</dbReference>
<evidence type="ECO:0000313" key="6">
    <source>
        <dbReference type="Proteomes" id="UP001390339"/>
    </source>
</evidence>
<protein>
    <submittedName>
        <fullName evidence="5">Acriflavine sensitivity control protein acr-2</fullName>
    </submittedName>
</protein>
<sequence length="477" mass="53322">MTATAMGHMIQQPPASTVAAPHAPSEFASRPCWTCRQRRVVCDTRLPHCVKCTKSGRECLGYGEKKPVIWVTGMASRGKMAGRTTFAPSSAAASAGSPSISSMMVKKPLIEQPSNEPDMRHLEYFLHRCCSECVIYDSENPFKRFVTLIPQNEALRHVIIALSASHRRNSNLGALTLPGKRREIMMDGLVHEQKAIKGLREAIAKNDQHEAIVALVLLFIWNDALQQEGRQSWRHHLHAMRALINSRRNTPGWNSFFGAYFEETYAILSIFGATLSKQYRSDVCEVFNESELPAVLQRAEGSSWTGCPAELLQVLCDVNRGVESESLGLISKFSCSQWAAKHHETASVTMRTHLAEAYRGAISVYALRVLSREVVREDVTAVVGRGILHLRQIPSDDTHFKGILWPAFVLGAEATDLVHRAVILEIFQNLSRLLQTWAVNQATIILQEIWANADQPSIIPQSWLQHVRDKGLELFLV</sequence>
<feature type="region of interest" description="Disordered" evidence="3">
    <location>
        <begin position="1"/>
        <end position="22"/>
    </location>
</feature>
<dbReference type="SUPFAM" id="SSF57701">
    <property type="entry name" value="Zn2/Cys6 DNA-binding domain"/>
    <property type="match status" value="1"/>
</dbReference>
<dbReference type="Pfam" id="PF11951">
    <property type="entry name" value="Fungal_trans_2"/>
    <property type="match status" value="2"/>
</dbReference>
<dbReference type="PROSITE" id="PS50048">
    <property type="entry name" value="ZN2_CY6_FUNGAL_2"/>
    <property type="match status" value="1"/>
</dbReference>
<evidence type="ECO:0000256" key="1">
    <source>
        <dbReference type="ARBA" id="ARBA00004123"/>
    </source>
</evidence>
<accession>A0ABR2IVK5</accession>
<name>A0ABR2IVK5_9PEZI</name>
<proteinExistence type="predicted"/>
<evidence type="ECO:0000259" key="4">
    <source>
        <dbReference type="PROSITE" id="PS50048"/>
    </source>
</evidence>
<evidence type="ECO:0000256" key="2">
    <source>
        <dbReference type="ARBA" id="ARBA00023242"/>
    </source>
</evidence>
<dbReference type="Proteomes" id="UP001390339">
    <property type="component" value="Unassembled WGS sequence"/>
</dbReference>
<organism evidence="5 6">
    <name type="scientific">Apiospora arundinis</name>
    <dbReference type="NCBI Taxonomy" id="335852"/>
    <lineage>
        <taxon>Eukaryota</taxon>
        <taxon>Fungi</taxon>
        <taxon>Dikarya</taxon>
        <taxon>Ascomycota</taxon>
        <taxon>Pezizomycotina</taxon>
        <taxon>Sordariomycetes</taxon>
        <taxon>Xylariomycetidae</taxon>
        <taxon>Amphisphaeriales</taxon>
        <taxon>Apiosporaceae</taxon>
        <taxon>Apiospora</taxon>
    </lineage>
</organism>
<dbReference type="SMART" id="SM00066">
    <property type="entry name" value="GAL4"/>
    <property type="match status" value="1"/>
</dbReference>
<dbReference type="Pfam" id="PF00172">
    <property type="entry name" value="Zn_clus"/>
    <property type="match status" value="1"/>
</dbReference>
<evidence type="ECO:0000313" key="5">
    <source>
        <dbReference type="EMBL" id="KAK8868825.1"/>
    </source>
</evidence>
<keyword evidence="2" id="KW-0539">Nucleus</keyword>
<comment type="subcellular location">
    <subcellularLocation>
        <location evidence="1">Nucleus</location>
    </subcellularLocation>
</comment>
<dbReference type="InterPro" id="IPR001138">
    <property type="entry name" value="Zn2Cys6_DnaBD"/>
</dbReference>
<keyword evidence="6" id="KW-1185">Reference proteome</keyword>
<gene>
    <name evidence="5" type="ORF">PGQ11_007403</name>
</gene>
<dbReference type="PANTHER" id="PTHR37534">
    <property type="entry name" value="TRANSCRIPTIONAL ACTIVATOR PROTEIN UGA3"/>
    <property type="match status" value="1"/>
</dbReference>
<dbReference type="PROSITE" id="PS00463">
    <property type="entry name" value="ZN2_CY6_FUNGAL_1"/>
    <property type="match status" value="1"/>
</dbReference>
<evidence type="ECO:0000256" key="3">
    <source>
        <dbReference type="SAM" id="MobiDB-lite"/>
    </source>
</evidence>
<reference evidence="5 6" key="1">
    <citation type="journal article" date="2024" name="IMA Fungus">
        <title>Apiospora arundinis, a panoply of carbohydrate-active enzymes and secondary metabolites.</title>
        <authorList>
            <person name="Sorensen T."/>
            <person name="Petersen C."/>
            <person name="Muurmann A.T."/>
            <person name="Christiansen J.V."/>
            <person name="Brundto M.L."/>
            <person name="Overgaard C.K."/>
            <person name="Boysen A.T."/>
            <person name="Wollenberg R.D."/>
            <person name="Larsen T.O."/>
            <person name="Sorensen J.L."/>
            <person name="Nielsen K.L."/>
            <person name="Sondergaard T.E."/>
        </authorList>
    </citation>
    <scope>NUCLEOTIDE SEQUENCE [LARGE SCALE GENOMIC DNA]</scope>
    <source>
        <strain evidence="5 6">AAU 773</strain>
    </source>
</reference>
<dbReference type="InterPro" id="IPR021858">
    <property type="entry name" value="Fun_TF"/>
</dbReference>
<dbReference type="PANTHER" id="PTHR37534:SF51">
    <property type="entry name" value="ACRIFLAVINE SENSITIVITY CONTROL PROTEIN ACR-2"/>
    <property type="match status" value="1"/>
</dbReference>
<feature type="domain" description="Zn(2)-C6 fungal-type" evidence="4">
    <location>
        <begin position="31"/>
        <end position="59"/>
    </location>
</feature>